<evidence type="ECO:0000259" key="2">
    <source>
        <dbReference type="PROSITE" id="PS50887"/>
    </source>
</evidence>
<keyword evidence="1" id="KW-1133">Transmembrane helix</keyword>
<dbReference type="SMART" id="SM00267">
    <property type="entry name" value="GGDEF"/>
    <property type="match status" value="1"/>
</dbReference>
<feature type="transmembrane region" description="Helical" evidence="1">
    <location>
        <begin position="174"/>
        <end position="194"/>
    </location>
</feature>
<feature type="transmembrane region" description="Helical" evidence="1">
    <location>
        <begin position="150"/>
        <end position="168"/>
    </location>
</feature>
<dbReference type="EMBL" id="JH393258">
    <property type="protein sequence ID" value="EHJ92466.1"/>
    <property type="molecule type" value="Genomic_DNA"/>
</dbReference>
<dbReference type="SUPFAM" id="SSF55785">
    <property type="entry name" value="PYP-like sensor domain (PAS domain)"/>
    <property type="match status" value="1"/>
</dbReference>
<dbReference type="Proteomes" id="UP000216538">
    <property type="component" value="Unassembled WGS sequence"/>
</dbReference>
<evidence type="ECO:0000313" key="3">
    <source>
        <dbReference type="EMBL" id="EHJ92466.1"/>
    </source>
</evidence>
<dbReference type="InterPro" id="IPR052155">
    <property type="entry name" value="Biofilm_reg_signaling"/>
</dbReference>
<feature type="transmembrane region" description="Helical" evidence="1">
    <location>
        <begin position="97"/>
        <end position="117"/>
    </location>
</feature>
<accession>A0A265DW60</accession>
<dbReference type="Gene3D" id="3.30.70.270">
    <property type="match status" value="1"/>
</dbReference>
<dbReference type="InterPro" id="IPR029787">
    <property type="entry name" value="Nucleotide_cyclase"/>
</dbReference>
<organism evidence="3 5">
    <name type="scientific">Vreelandella boliviensis LC1</name>
    <dbReference type="NCBI Taxonomy" id="1072583"/>
    <lineage>
        <taxon>Bacteria</taxon>
        <taxon>Pseudomonadati</taxon>
        <taxon>Pseudomonadota</taxon>
        <taxon>Gammaproteobacteria</taxon>
        <taxon>Oceanospirillales</taxon>
        <taxon>Halomonadaceae</taxon>
        <taxon>Vreelandella</taxon>
    </lineage>
</organism>
<dbReference type="InterPro" id="IPR043128">
    <property type="entry name" value="Rev_trsase/Diguanyl_cyclase"/>
</dbReference>
<dbReference type="EMBL" id="NPEY01000009">
    <property type="protein sequence ID" value="OZT73557.1"/>
    <property type="molecule type" value="Genomic_DNA"/>
</dbReference>
<gene>
    <name evidence="4" type="ORF">CE457_13190</name>
    <name evidence="3" type="ORF">KUC_2422</name>
</gene>
<evidence type="ECO:0000256" key="1">
    <source>
        <dbReference type="SAM" id="Phobius"/>
    </source>
</evidence>
<dbReference type="AlphaFoldDB" id="A0A265DW60"/>
<name>A0A265DW60_9GAMM</name>
<reference evidence="3 5" key="1">
    <citation type="submission" date="2011-10" db="EMBL/GenBank/DDBJ databases">
        <authorList>
            <person name="Quillaguamn J."/>
            <person name="Guzmn D."/>
            <person name="Balderrama-Subieta A."/>
            <person name="Cardona-Ortuo C."/>
            <person name="Guevara-Martnez M."/>
            <person name="Callisaya-Quispe N."/>
        </authorList>
    </citation>
    <scope>NUCLEOTIDE SEQUENCE [LARGE SCALE GENOMIC DNA]</scope>
    <source>
        <strain evidence="3 5">LC1</strain>
    </source>
</reference>
<feature type="transmembrane region" description="Helical" evidence="1">
    <location>
        <begin position="58"/>
        <end position="77"/>
    </location>
</feature>
<dbReference type="CDD" id="cd01949">
    <property type="entry name" value="GGDEF"/>
    <property type="match status" value="1"/>
</dbReference>
<dbReference type="NCBIfam" id="TIGR00229">
    <property type="entry name" value="sensory_box"/>
    <property type="match status" value="1"/>
</dbReference>
<dbReference type="PANTHER" id="PTHR44757">
    <property type="entry name" value="DIGUANYLATE CYCLASE DGCP"/>
    <property type="match status" value="1"/>
</dbReference>
<dbReference type="PANTHER" id="PTHR44757:SF2">
    <property type="entry name" value="BIOFILM ARCHITECTURE MAINTENANCE PROTEIN MBAA"/>
    <property type="match status" value="1"/>
</dbReference>
<keyword evidence="1" id="KW-0812">Transmembrane</keyword>
<feature type="transmembrane region" description="Helical" evidence="1">
    <location>
        <begin position="28"/>
        <end position="52"/>
    </location>
</feature>
<sequence>MIKPKLYIDDVPSELSHSQRLRHEKLRLLYSNLWQPVGTGILGAILLVFIMWDVVSSVLLLSWLVANVALSGVRLKIAHNFINASPAEQERSYWLRLFAFTVLLAGCVWGLAGLLMFDKETPEYAAALTIVLAGVSAGCVTMLSSIWWMVLFFILPIAIPLQLLFIFSDAPTHTMIGVLLGIFVLLLVATSYRLGRVIHNNIELNVAMTAREAQLLESENRYLSIFQHSPLGVLHFDKQGCVTNCNDKLLEILAIERSGLLGLSMQSDADTGIASATQNALNKGAGYYEGAFSSTCLSGRSEGTPVRAFFNGVRSVDDEIIGGVVIVEDFTERKRSEEVIYRQAYYDALTDLPNRRLLIERLATLCDQDSVQAQFGLLMFLDLDRFKLINDTWGHATGDDLLVQVASRLQTCLREGDLAARLSGDEFVLLALFEEDAEQAFEANAEAYMLRVQHALSQPYHLANHEVAVTPSIGYTCFTTTACEHEEVLKQADIAMYRAKTEGRARLRQFEPWMRDTMH</sequence>
<reference evidence="4 6" key="2">
    <citation type="submission" date="2017-07" db="EMBL/GenBank/DDBJ databases">
        <title>Shotgun whole genome sequences of three halophilic bacterial isolates.</title>
        <authorList>
            <person name="Pozzo T."/>
            <person name="Higdon S.M."/>
            <person name="Quillaguaman J."/>
        </authorList>
    </citation>
    <scope>NUCLEOTIDE SEQUENCE [LARGE SCALE GENOMIC DNA]</scope>
    <source>
        <strain evidence="4 6">LC1</strain>
    </source>
</reference>
<dbReference type="Gene3D" id="3.30.450.20">
    <property type="entry name" value="PAS domain"/>
    <property type="match status" value="1"/>
</dbReference>
<dbReference type="SUPFAM" id="SSF55073">
    <property type="entry name" value="Nucleotide cyclase"/>
    <property type="match status" value="1"/>
</dbReference>
<dbReference type="Pfam" id="PF00990">
    <property type="entry name" value="GGDEF"/>
    <property type="match status" value="1"/>
</dbReference>
<keyword evidence="1" id="KW-0472">Membrane</keyword>
<evidence type="ECO:0000313" key="4">
    <source>
        <dbReference type="EMBL" id="OZT73557.1"/>
    </source>
</evidence>
<dbReference type="STRING" id="1072583.KUC_2422"/>
<dbReference type="OrthoDB" id="8553030at2"/>
<dbReference type="InterPro" id="IPR035965">
    <property type="entry name" value="PAS-like_dom_sf"/>
</dbReference>
<dbReference type="InterPro" id="IPR000160">
    <property type="entry name" value="GGDEF_dom"/>
</dbReference>
<evidence type="ECO:0000313" key="6">
    <source>
        <dbReference type="Proteomes" id="UP000216538"/>
    </source>
</evidence>
<keyword evidence="6" id="KW-1185">Reference proteome</keyword>
<feature type="domain" description="GGDEF" evidence="2">
    <location>
        <begin position="374"/>
        <end position="512"/>
    </location>
</feature>
<dbReference type="Proteomes" id="UP000005756">
    <property type="component" value="Unassembled WGS sequence"/>
</dbReference>
<dbReference type="NCBIfam" id="TIGR00254">
    <property type="entry name" value="GGDEF"/>
    <property type="match status" value="1"/>
</dbReference>
<evidence type="ECO:0000313" key="5">
    <source>
        <dbReference type="Proteomes" id="UP000005756"/>
    </source>
</evidence>
<protein>
    <submittedName>
        <fullName evidence="4">Sensor domain-containing diguanylate cyclase</fullName>
    </submittedName>
    <submittedName>
        <fullName evidence="3">Signaling protein ykoW</fullName>
    </submittedName>
</protein>
<dbReference type="PROSITE" id="PS50887">
    <property type="entry name" value="GGDEF"/>
    <property type="match status" value="1"/>
</dbReference>
<dbReference type="InterPro" id="IPR000014">
    <property type="entry name" value="PAS"/>
</dbReference>
<proteinExistence type="predicted"/>
<dbReference type="RefSeq" id="WP_007113375.1">
    <property type="nucleotide sequence ID" value="NZ_JH393258.1"/>
</dbReference>